<feature type="compositionally biased region" description="Basic residues" evidence="3">
    <location>
        <begin position="110"/>
        <end position="120"/>
    </location>
</feature>
<feature type="compositionally biased region" description="Polar residues" evidence="3">
    <location>
        <begin position="125"/>
        <end position="134"/>
    </location>
</feature>
<feature type="compositionally biased region" description="Basic and acidic residues" evidence="3">
    <location>
        <begin position="80"/>
        <end position="89"/>
    </location>
</feature>
<evidence type="ECO:0000313" key="5">
    <source>
        <dbReference type="EMBL" id="JAH88777.1"/>
    </source>
</evidence>
<protein>
    <recommendedName>
        <fullName evidence="4">Bcl-2 Bcl-2 homology region 1-3 domain-containing protein</fullName>
    </recommendedName>
</protein>
<dbReference type="InterPro" id="IPR046371">
    <property type="entry name" value="Bcl-2_BH1-3"/>
</dbReference>
<proteinExistence type="inferred from homology"/>
<dbReference type="PANTHER" id="PTHR11256">
    <property type="entry name" value="BCL-2 RELATED"/>
    <property type="match status" value="1"/>
</dbReference>
<dbReference type="GO" id="GO:0008630">
    <property type="term" value="P:intrinsic apoptotic signaling pathway in response to DNA damage"/>
    <property type="evidence" value="ECO:0007669"/>
    <property type="project" value="TreeGrafter"/>
</dbReference>
<dbReference type="GO" id="GO:0051400">
    <property type="term" value="F:BH domain binding"/>
    <property type="evidence" value="ECO:0007669"/>
    <property type="project" value="TreeGrafter"/>
</dbReference>
<evidence type="ECO:0000256" key="2">
    <source>
        <dbReference type="ARBA" id="ARBA00022703"/>
    </source>
</evidence>
<dbReference type="GO" id="GO:0042981">
    <property type="term" value="P:regulation of apoptotic process"/>
    <property type="evidence" value="ECO:0007669"/>
    <property type="project" value="InterPro"/>
</dbReference>
<dbReference type="Pfam" id="PF00452">
    <property type="entry name" value="Bcl-2"/>
    <property type="match status" value="1"/>
</dbReference>
<dbReference type="GO" id="GO:0005741">
    <property type="term" value="C:mitochondrial outer membrane"/>
    <property type="evidence" value="ECO:0007669"/>
    <property type="project" value="TreeGrafter"/>
</dbReference>
<reference evidence="5" key="1">
    <citation type="submission" date="2014-11" db="EMBL/GenBank/DDBJ databases">
        <authorList>
            <person name="Amaro Gonzalez C."/>
        </authorList>
    </citation>
    <scope>NUCLEOTIDE SEQUENCE</scope>
</reference>
<name>A0A0E9WEL2_ANGAN</name>
<dbReference type="EMBL" id="GBXM01019800">
    <property type="protein sequence ID" value="JAH88777.1"/>
    <property type="molecule type" value="Transcribed_RNA"/>
</dbReference>
<keyword evidence="2" id="KW-0053">Apoptosis</keyword>
<dbReference type="InterPro" id="IPR026298">
    <property type="entry name" value="Bcl-2_fam"/>
</dbReference>
<dbReference type="InterPro" id="IPR036834">
    <property type="entry name" value="Bcl-2-like_sf"/>
</dbReference>
<evidence type="ECO:0000256" key="1">
    <source>
        <dbReference type="ARBA" id="ARBA00009458"/>
    </source>
</evidence>
<evidence type="ECO:0000259" key="4">
    <source>
        <dbReference type="Pfam" id="PF00452"/>
    </source>
</evidence>
<dbReference type="AlphaFoldDB" id="A0A0E9WEL2"/>
<dbReference type="PROSITE" id="PS01258">
    <property type="entry name" value="BH2"/>
    <property type="match status" value="1"/>
</dbReference>
<dbReference type="InterPro" id="IPR020726">
    <property type="entry name" value="Bcl2_BH2_motif_CS"/>
</dbReference>
<organism evidence="5">
    <name type="scientific">Anguilla anguilla</name>
    <name type="common">European freshwater eel</name>
    <name type="synonym">Muraena anguilla</name>
    <dbReference type="NCBI Taxonomy" id="7936"/>
    <lineage>
        <taxon>Eukaryota</taxon>
        <taxon>Metazoa</taxon>
        <taxon>Chordata</taxon>
        <taxon>Craniata</taxon>
        <taxon>Vertebrata</taxon>
        <taxon>Euteleostomi</taxon>
        <taxon>Actinopterygii</taxon>
        <taxon>Neopterygii</taxon>
        <taxon>Teleostei</taxon>
        <taxon>Anguilliformes</taxon>
        <taxon>Anguillidae</taxon>
        <taxon>Anguilla</taxon>
    </lineage>
</organism>
<comment type="similarity">
    <text evidence="1">Belongs to the Bcl-2 family.</text>
</comment>
<dbReference type="GO" id="GO:0001836">
    <property type="term" value="P:release of cytochrome c from mitochondria"/>
    <property type="evidence" value="ECO:0007669"/>
    <property type="project" value="TreeGrafter"/>
</dbReference>
<dbReference type="PANTHER" id="PTHR11256:SF11">
    <property type="entry name" value="APOPTOSIS REGULATOR BCL-2"/>
    <property type="match status" value="1"/>
</dbReference>
<dbReference type="GO" id="GO:0097192">
    <property type="term" value="P:extrinsic apoptotic signaling pathway in absence of ligand"/>
    <property type="evidence" value="ECO:0007669"/>
    <property type="project" value="TreeGrafter"/>
</dbReference>
<feature type="region of interest" description="Disordered" evidence="3">
    <location>
        <begin position="74"/>
        <end position="134"/>
    </location>
</feature>
<dbReference type="SUPFAM" id="SSF56854">
    <property type="entry name" value="Bcl-2 inhibitors of programmed cell death"/>
    <property type="match status" value="1"/>
</dbReference>
<evidence type="ECO:0000256" key="3">
    <source>
        <dbReference type="SAM" id="MobiDB-lite"/>
    </source>
</evidence>
<dbReference type="PROSITE" id="PS50062">
    <property type="entry name" value="BCL2_FAMILY"/>
    <property type="match status" value="1"/>
</dbReference>
<sequence length="134" mass="15694">MCVESVNREMTSQVDSIAHWMTDYLNGPLHIWIQENGGWDAFVELYGQQRESVFHCSWPYIKRFLAWLPWGPRESPSEPISHRSEEAQELRCLSKHHAEEHRPPAVTRHSLSRTHTRTHTRASTQPFQAFSDLT</sequence>
<accession>A0A0E9WEL2</accession>
<feature type="domain" description="Bcl-2 Bcl-2 homology region 1-3" evidence="4">
    <location>
        <begin position="1"/>
        <end position="39"/>
    </location>
</feature>
<dbReference type="InterPro" id="IPR002475">
    <property type="entry name" value="Bcl2-like"/>
</dbReference>
<dbReference type="Gene3D" id="1.10.437.10">
    <property type="entry name" value="Blc2-like"/>
    <property type="match status" value="1"/>
</dbReference>
<reference evidence="5" key="2">
    <citation type="journal article" date="2015" name="Fish Shellfish Immunol.">
        <title>Early steps in the European eel (Anguilla anguilla)-Vibrio vulnificus interaction in the gills: Role of the RtxA13 toxin.</title>
        <authorList>
            <person name="Callol A."/>
            <person name="Pajuelo D."/>
            <person name="Ebbesson L."/>
            <person name="Teles M."/>
            <person name="MacKenzie S."/>
            <person name="Amaro C."/>
        </authorList>
    </citation>
    <scope>NUCLEOTIDE SEQUENCE</scope>
</reference>